<dbReference type="InterPro" id="IPR007049">
    <property type="entry name" value="Carb-sel_porin_OprB"/>
</dbReference>
<keyword evidence="6" id="KW-1185">Reference proteome</keyword>
<evidence type="ECO:0000313" key="5">
    <source>
        <dbReference type="EMBL" id="MBE9021788.1"/>
    </source>
</evidence>
<gene>
    <name evidence="5" type="ORF">IQ276_04725</name>
</gene>
<keyword evidence="3" id="KW-0175">Coiled coil</keyword>
<dbReference type="GO" id="GO:0016020">
    <property type="term" value="C:membrane"/>
    <property type="evidence" value="ECO:0007669"/>
    <property type="project" value="InterPro"/>
</dbReference>
<dbReference type="PANTHER" id="PTHR43308:SF1">
    <property type="entry name" value="OUTER MEMBRANE PROTEIN ALPHA"/>
    <property type="match status" value="1"/>
</dbReference>
<comment type="similarity">
    <text evidence="1 2">Belongs to the OprB family.</text>
</comment>
<evidence type="ECO:0000256" key="3">
    <source>
        <dbReference type="SAM" id="Coils"/>
    </source>
</evidence>
<dbReference type="NCBIfam" id="NF033921">
    <property type="entry name" value="por_somb"/>
    <property type="match status" value="1"/>
</dbReference>
<name>A0A8J6ZRP4_DESMC</name>
<evidence type="ECO:0000256" key="2">
    <source>
        <dbReference type="RuleBase" id="RU363072"/>
    </source>
</evidence>
<dbReference type="PANTHER" id="PTHR43308">
    <property type="entry name" value="OUTER MEMBRANE PROTEIN ALPHA-RELATED"/>
    <property type="match status" value="1"/>
</dbReference>
<protein>
    <submittedName>
        <fullName evidence="5">Carbohydrate porin</fullName>
    </submittedName>
</protein>
<organism evidence="5 6">
    <name type="scientific">Desmonostoc muscorum LEGE 12446</name>
    <dbReference type="NCBI Taxonomy" id="1828758"/>
    <lineage>
        <taxon>Bacteria</taxon>
        <taxon>Bacillati</taxon>
        <taxon>Cyanobacteriota</taxon>
        <taxon>Cyanophyceae</taxon>
        <taxon>Nostocales</taxon>
        <taxon>Nostocaceae</taxon>
        <taxon>Desmonostoc</taxon>
    </lineage>
</organism>
<dbReference type="InterPro" id="IPR051465">
    <property type="entry name" value="Cell_Envelope_Struct_Comp"/>
</dbReference>
<accession>A0A8J6ZRP4</accession>
<evidence type="ECO:0000313" key="6">
    <source>
        <dbReference type="Proteomes" id="UP000622533"/>
    </source>
</evidence>
<dbReference type="InterPro" id="IPR047684">
    <property type="entry name" value="Por_som-like"/>
</dbReference>
<dbReference type="AlphaFoldDB" id="A0A8J6ZRP4"/>
<dbReference type="InterPro" id="IPR001119">
    <property type="entry name" value="SLH_dom"/>
</dbReference>
<dbReference type="InterPro" id="IPR038673">
    <property type="entry name" value="OprB_sf"/>
</dbReference>
<dbReference type="GO" id="GO:0008643">
    <property type="term" value="P:carbohydrate transport"/>
    <property type="evidence" value="ECO:0007669"/>
    <property type="project" value="InterPro"/>
</dbReference>
<keyword evidence="2" id="KW-0732">Signal</keyword>
<dbReference type="GO" id="GO:0015288">
    <property type="term" value="F:porin activity"/>
    <property type="evidence" value="ECO:0007669"/>
    <property type="project" value="InterPro"/>
</dbReference>
<comment type="caution">
    <text evidence="5">The sequence shown here is derived from an EMBL/GenBank/DDBJ whole genome shotgun (WGS) entry which is preliminary data.</text>
</comment>
<feature type="coiled-coil region" evidence="3">
    <location>
        <begin position="125"/>
        <end position="152"/>
    </location>
</feature>
<feature type="chain" id="PRO_5035337447" evidence="2">
    <location>
        <begin position="18"/>
        <end position="523"/>
    </location>
</feature>
<dbReference type="PROSITE" id="PS51272">
    <property type="entry name" value="SLH"/>
    <property type="match status" value="1"/>
</dbReference>
<dbReference type="Proteomes" id="UP000622533">
    <property type="component" value="Unassembled WGS sequence"/>
</dbReference>
<reference evidence="5" key="1">
    <citation type="submission" date="2020-10" db="EMBL/GenBank/DDBJ databases">
        <authorList>
            <person name="Castelo-Branco R."/>
            <person name="Eusebio N."/>
            <person name="Adriana R."/>
            <person name="Vieira A."/>
            <person name="Brugerolle De Fraissinette N."/>
            <person name="Rezende De Castro R."/>
            <person name="Schneider M.P."/>
            <person name="Vasconcelos V."/>
            <person name="Leao P.N."/>
        </authorList>
    </citation>
    <scope>NUCLEOTIDE SEQUENCE</scope>
    <source>
        <strain evidence="5">LEGE 12446</strain>
    </source>
</reference>
<dbReference type="Gene3D" id="2.40.160.180">
    <property type="entry name" value="Carbohydrate-selective porin OprB"/>
    <property type="match status" value="1"/>
</dbReference>
<feature type="signal peptide" evidence="2">
    <location>
        <begin position="1"/>
        <end position="17"/>
    </location>
</feature>
<sequence>MLKFMTLLLLSSTSIIASPMISPALPLIETPSNNSEIEVAQVTSVSQFLDVQPTDWAFQALRSLVERYGVISGYPDGTYRGNQAISRYEFAAGLNTVLEQINRLVAEGKANIISQDDLAVLQRLQAEFTAELTTLRKQVNQLETRSSSLEANQFSSTTKLGGQVILAMNAGGFDSDRIIAPRGAEITENDPNATLIYRVTLNLNTSFTGKDLLQVRLVTGSDSADDNAAGFLEPNLGSTLEFSIPGRNGQLSVARLYYTFPLFDDVSVTLGPSITAPDFVDKNRYANVSFLDFSTQALVNNFILFPRARGAGAAIDWNPGNSALHLRAVYIAGDSENALPENAQVFGGGRPEDIRLFPVGGGGADGGLFGDPYQGIIELEYAPSKAFTLRLQYSGGRVFGSDFDALGVNFELALSDRLGVFGRYGYGSYPNTTVGDINPNYWMVGLAFPNLFVERAIAGIAIGQPFIENAVGNATQTNFEGFYNFPLNDQIRITPLIQVINNPSNQESNGTILTGTVRTVFSF</sequence>
<dbReference type="Pfam" id="PF04966">
    <property type="entry name" value="OprB"/>
    <property type="match status" value="1"/>
</dbReference>
<proteinExistence type="inferred from homology"/>
<feature type="domain" description="SLH" evidence="4">
    <location>
        <begin position="44"/>
        <end position="108"/>
    </location>
</feature>
<dbReference type="EMBL" id="JADEXS010000039">
    <property type="protein sequence ID" value="MBE9021788.1"/>
    <property type="molecule type" value="Genomic_DNA"/>
</dbReference>
<evidence type="ECO:0000259" key="4">
    <source>
        <dbReference type="PROSITE" id="PS51272"/>
    </source>
</evidence>
<evidence type="ECO:0000256" key="1">
    <source>
        <dbReference type="ARBA" id="ARBA00008769"/>
    </source>
</evidence>
<dbReference type="Pfam" id="PF00395">
    <property type="entry name" value="SLH"/>
    <property type="match status" value="1"/>
</dbReference>